<dbReference type="CDD" id="cd07184">
    <property type="entry name" value="E_set_Isoamylase_like_N"/>
    <property type="match status" value="1"/>
</dbReference>
<comment type="caution">
    <text evidence="2">The sequence shown here is derived from an EMBL/GenBank/DDBJ whole genome shotgun (WGS) entry which is preliminary data.</text>
</comment>
<proteinExistence type="predicted"/>
<dbReference type="InterPro" id="IPR014756">
    <property type="entry name" value="Ig_E-set"/>
</dbReference>
<protein>
    <submittedName>
        <fullName evidence="2">Glycoside hydrolase</fullName>
    </submittedName>
</protein>
<keyword evidence="2" id="KW-0378">Hydrolase</keyword>
<sequence>MSLKKQYLKSKPVCKVTFKLTASEANNAETAKLVGDFNEWDIAAEPMKKLKNGDFTQTLNLTADCEYQFRYLLDDENWENDWAADAYKPSPISFDDNSVVRV</sequence>
<reference evidence="2 3" key="1">
    <citation type="submission" date="2016-09" db="EMBL/GenBank/DDBJ databases">
        <title>Alteromonas lipolytica, a new species isolated from sea water.</title>
        <authorList>
            <person name="Wu Y.-H."/>
            <person name="Cheng H."/>
            <person name="Xu X.-W."/>
        </authorList>
    </citation>
    <scope>NUCLEOTIDE SEQUENCE [LARGE SCALE GENOMIC DNA]</scope>
    <source>
        <strain evidence="2 3">JW12</strain>
    </source>
</reference>
<accession>A0A1E8FIW4</accession>
<gene>
    <name evidence="2" type="ORF">BFC17_11385</name>
</gene>
<name>A0A1E8FIW4_9ALTE</name>
<dbReference type="OrthoDB" id="5451596at2"/>
<evidence type="ECO:0000313" key="2">
    <source>
        <dbReference type="EMBL" id="OFI35870.1"/>
    </source>
</evidence>
<organism evidence="2 3">
    <name type="scientific">Alteromonas lipolytica</name>
    <dbReference type="NCBI Taxonomy" id="1856405"/>
    <lineage>
        <taxon>Bacteria</taxon>
        <taxon>Pseudomonadati</taxon>
        <taxon>Pseudomonadota</taxon>
        <taxon>Gammaproteobacteria</taxon>
        <taxon>Alteromonadales</taxon>
        <taxon>Alteromonadaceae</taxon>
        <taxon>Alteromonas/Salinimonas group</taxon>
        <taxon>Alteromonas</taxon>
    </lineage>
</organism>
<dbReference type="Proteomes" id="UP000176037">
    <property type="component" value="Unassembled WGS sequence"/>
</dbReference>
<dbReference type="GO" id="GO:0005975">
    <property type="term" value="P:carbohydrate metabolic process"/>
    <property type="evidence" value="ECO:0007669"/>
    <property type="project" value="InterPro"/>
</dbReference>
<dbReference type="EMBL" id="MJIC01000006">
    <property type="protein sequence ID" value="OFI35870.1"/>
    <property type="molecule type" value="Genomic_DNA"/>
</dbReference>
<evidence type="ECO:0000259" key="1">
    <source>
        <dbReference type="Pfam" id="PF02922"/>
    </source>
</evidence>
<dbReference type="RefSeq" id="WP_070175110.1">
    <property type="nucleotide sequence ID" value="NZ_BMJR01000008.1"/>
</dbReference>
<dbReference type="InterPro" id="IPR004193">
    <property type="entry name" value="Glyco_hydro_13_N"/>
</dbReference>
<dbReference type="GO" id="GO:0004553">
    <property type="term" value="F:hydrolase activity, hydrolyzing O-glycosyl compounds"/>
    <property type="evidence" value="ECO:0007669"/>
    <property type="project" value="InterPro"/>
</dbReference>
<dbReference type="STRING" id="1856405.BFC17_11385"/>
<dbReference type="Gene3D" id="2.60.40.10">
    <property type="entry name" value="Immunoglobulins"/>
    <property type="match status" value="1"/>
</dbReference>
<evidence type="ECO:0000313" key="3">
    <source>
        <dbReference type="Proteomes" id="UP000176037"/>
    </source>
</evidence>
<dbReference type="InterPro" id="IPR013783">
    <property type="entry name" value="Ig-like_fold"/>
</dbReference>
<feature type="domain" description="Glycoside hydrolase family 13 N-terminal" evidence="1">
    <location>
        <begin position="25"/>
        <end position="87"/>
    </location>
</feature>
<dbReference type="SUPFAM" id="SSF81296">
    <property type="entry name" value="E set domains"/>
    <property type="match status" value="1"/>
</dbReference>
<dbReference type="Pfam" id="PF02922">
    <property type="entry name" value="CBM_48"/>
    <property type="match status" value="1"/>
</dbReference>
<keyword evidence="3" id="KW-1185">Reference proteome</keyword>
<dbReference type="AlphaFoldDB" id="A0A1E8FIW4"/>